<dbReference type="Gene3D" id="3.20.20.80">
    <property type="entry name" value="Glycosidases"/>
    <property type="match status" value="2"/>
</dbReference>
<keyword evidence="8" id="KW-0106">Calcium</keyword>
<comment type="similarity">
    <text evidence="4 12">Belongs to the glycosyl hydrolase 13 family.</text>
</comment>
<dbReference type="SUPFAM" id="SSF51445">
    <property type="entry name" value="(Trans)glycosidases"/>
    <property type="match status" value="2"/>
</dbReference>
<dbReference type="Gene3D" id="2.60.40.1180">
    <property type="entry name" value="Golgi alpha-mannosidase II"/>
    <property type="match status" value="2"/>
</dbReference>
<evidence type="ECO:0000256" key="9">
    <source>
        <dbReference type="ARBA" id="ARBA00023214"/>
    </source>
</evidence>
<dbReference type="InterPro" id="IPR013780">
    <property type="entry name" value="Glyco_hydro_b"/>
</dbReference>
<evidence type="ECO:0000256" key="12">
    <source>
        <dbReference type="RuleBase" id="RU003615"/>
    </source>
</evidence>
<feature type="domain" description="Glycosyl hydrolase family 13 catalytic" evidence="16">
    <location>
        <begin position="31"/>
        <end position="400"/>
    </location>
</feature>
<name>A0ABD0LBZ3_9CAEN</name>
<dbReference type="GO" id="GO:0004556">
    <property type="term" value="F:alpha-amylase activity"/>
    <property type="evidence" value="ECO:0007669"/>
    <property type="project" value="UniProtKB-EC"/>
</dbReference>
<dbReference type="CDD" id="cd11317">
    <property type="entry name" value="AmyAc_bac_euk_AmyA"/>
    <property type="match status" value="2"/>
</dbReference>
<organism evidence="17 18">
    <name type="scientific">Batillaria attramentaria</name>
    <dbReference type="NCBI Taxonomy" id="370345"/>
    <lineage>
        <taxon>Eukaryota</taxon>
        <taxon>Metazoa</taxon>
        <taxon>Spiralia</taxon>
        <taxon>Lophotrochozoa</taxon>
        <taxon>Mollusca</taxon>
        <taxon>Gastropoda</taxon>
        <taxon>Caenogastropoda</taxon>
        <taxon>Sorbeoconcha</taxon>
        <taxon>Cerithioidea</taxon>
        <taxon>Batillariidae</taxon>
        <taxon>Batillaria</taxon>
    </lineage>
</organism>
<feature type="chain" id="PRO_5044805994" description="alpha-amylase" evidence="14">
    <location>
        <begin position="21"/>
        <end position="1229"/>
    </location>
</feature>
<dbReference type="Pfam" id="PF02806">
    <property type="entry name" value="Alpha-amylase_C"/>
    <property type="match status" value="2"/>
</dbReference>
<sequence>MKGWSSFLCVLSTVAVAVKGEYLDPHCDGKQVIVHLFEWKWTDIAAECERFLGPWGFCGVQVSPPHEHVVITTPPAPWWQRYQPVSYKLVSRSGNEQQFADMVKRCNAVGVRIYADVVVNHMAGAEQSGRGSGGTSFDGSTLSYPGVPYSAQNFNPRSKCPSGDGHVNNYGDPNNVRNCYLLSLTDLDQSQDYVRGKIVDYYNSMLDLGVAGFRVDASKHMWPQDLAAIQGATKDTQFGGKPFYMHEVIDQNDGAIKVNEYYNLGRVTEFRYCQKITEGVHNFGALSAVVDYGWGMADNDHALVFVDNHDNQRGHGGGGRIITHQQPADYKLATAFTLAWNYGFTRVMSSYSFGDNSDQGPPHNADYSTADVPINSDGSCGGGWVCEHRWPSIRGMALFRTAAAGTDVHNYYNQNDVVAFSRGNKAFFAMGKRGFDQTFQTGLPAGQYCDLISNCAQKITVDGSGNAHASPADNQDPVVAIIVGGPTGPIQDGAVNSGSGSLGGTDTTAQPSAPNTTPDTGTGFTTSAAGSGSSSNAGVCEDAWSSPADGSADRECLEIILKGRAMHGNVVTPGDFTDPHCDGKQVIVHLFEWKWTDIAAECERYLGPKGFCGVQVSPAAEHAIVTQGIQQPWWQRYQPVSYKLISRSGDEQQFADMVSRCNAVGVRIYVDVILNHMTGTERSGTGIGGSAFDGGTLDYPAVPYTAANFNGPAKCPSGSGHIQNYGNAEEVRNCQLLTLSDLDQSQDHVRQMQADFLNHMVDLGVAGFRVDASKHMWPKDIAAIQALLHDTQFGGKPFFAHEVIDMGDGAIRATEYTDLGYVTEFRYGGSIAHGIQDFGFLKNIASSGMLDSGHAFVFVDNHDNQRGHGAGGDMLTFKRPSDYRLAQAFTLAWNYGFPRVMSSFEFSNPDEGPPHGPDYATADVTIEQDGTCGGGWVCEHRWPAIGNMVAFRNHVAGTDVGHFSQQGDVVAFARGTKGFFAMGKGGFDQTFQTGLPAGEYCDLISNCAQMVTVDASGSAHLSPYDSENPVVAFLTTVDYGNDAWRRTVILIERHTNPGQDLFIRGGIDHSHRQGCTNDATTSACAIPIRHRETGTGAHYAKVNAWSKGDNFLDWYGAESGQGSYQGQPADGTPGVWTTNDRSHPGYTEFNTFGEHYWLVDVDMDCSKTENSYFEFKAIVGGWEGDITQSTCTGPGGGRSPYTANNHIGRCGYLNIFHFGIGDCDIEPLT</sequence>
<comment type="cofactor">
    <cofactor evidence="3">
        <name>chloride</name>
        <dbReference type="ChEBI" id="CHEBI:17996"/>
    </cofactor>
</comment>
<dbReference type="InterPro" id="IPR006048">
    <property type="entry name" value="A-amylase/branching_C"/>
</dbReference>
<evidence type="ECO:0000256" key="1">
    <source>
        <dbReference type="ARBA" id="ARBA00000548"/>
    </source>
</evidence>
<comment type="cofactor">
    <cofactor evidence="2">
        <name>Ca(2+)</name>
        <dbReference type="ChEBI" id="CHEBI:29108"/>
    </cofactor>
</comment>
<evidence type="ECO:0000256" key="6">
    <source>
        <dbReference type="ARBA" id="ARBA00022723"/>
    </source>
</evidence>
<dbReference type="Pfam" id="PF00128">
    <property type="entry name" value="Alpha-amylase"/>
    <property type="match status" value="2"/>
</dbReference>
<dbReference type="InterPro" id="IPR006046">
    <property type="entry name" value="Alpha_amylase"/>
</dbReference>
<evidence type="ECO:0000256" key="11">
    <source>
        <dbReference type="ARBA" id="ARBA00023295"/>
    </source>
</evidence>
<accession>A0ABD0LBZ3</accession>
<dbReference type="SUPFAM" id="SSF51011">
    <property type="entry name" value="Glycosyl hydrolase domain"/>
    <property type="match status" value="2"/>
</dbReference>
<feature type="domain" description="Alpha-amylase C-terminal" evidence="15">
    <location>
        <begin position="967"/>
        <end position="1038"/>
    </location>
</feature>
<dbReference type="InterPro" id="IPR017853">
    <property type="entry name" value="GH"/>
</dbReference>
<feature type="domain" description="Alpha-amylase C-terminal" evidence="15">
    <location>
        <begin position="408"/>
        <end position="486"/>
    </location>
</feature>
<evidence type="ECO:0000313" key="18">
    <source>
        <dbReference type="Proteomes" id="UP001519460"/>
    </source>
</evidence>
<dbReference type="SMART" id="SM00632">
    <property type="entry name" value="Aamy_C"/>
    <property type="match status" value="2"/>
</dbReference>
<dbReference type="GO" id="GO:0046872">
    <property type="term" value="F:metal ion binding"/>
    <property type="evidence" value="ECO:0007669"/>
    <property type="project" value="UniProtKB-KW"/>
</dbReference>
<comment type="catalytic activity">
    <reaction evidence="1">
        <text>Endohydrolysis of (1-&gt;4)-alpha-D-glucosidic linkages in polysaccharides containing three or more (1-&gt;4)-alpha-linked D-glucose units.</text>
        <dbReference type="EC" id="3.2.1.1"/>
    </reaction>
</comment>
<dbReference type="PANTHER" id="PTHR43447">
    <property type="entry name" value="ALPHA-AMYLASE"/>
    <property type="match status" value="1"/>
</dbReference>
<evidence type="ECO:0000259" key="15">
    <source>
        <dbReference type="SMART" id="SM00632"/>
    </source>
</evidence>
<evidence type="ECO:0000259" key="16">
    <source>
        <dbReference type="SMART" id="SM00642"/>
    </source>
</evidence>
<evidence type="ECO:0000256" key="7">
    <source>
        <dbReference type="ARBA" id="ARBA00022801"/>
    </source>
</evidence>
<keyword evidence="6" id="KW-0479">Metal-binding</keyword>
<evidence type="ECO:0000256" key="10">
    <source>
        <dbReference type="ARBA" id="ARBA00023277"/>
    </source>
</evidence>
<feature type="domain" description="Glycosyl hydrolase family 13 catalytic" evidence="16">
    <location>
        <begin position="585"/>
        <end position="952"/>
    </location>
</feature>
<evidence type="ECO:0000313" key="17">
    <source>
        <dbReference type="EMBL" id="KAK7496621.1"/>
    </source>
</evidence>
<protein>
    <recommendedName>
        <fullName evidence="5">alpha-amylase</fullName>
        <ecNumber evidence="5">3.2.1.1</ecNumber>
    </recommendedName>
</protein>
<dbReference type="EMBL" id="JACVVK020000066">
    <property type="protein sequence ID" value="KAK7496621.1"/>
    <property type="molecule type" value="Genomic_DNA"/>
</dbReference>
<evidence type="ECO:0000256" key="5">
    <source>
        <dbReference type="ARBA" id="ARBA00012595"/>
    </source>
</evidence>
<keyword evidence="7" id="KW-0378">Hydrolase</keyword>
<dbReference type="InterPro" id="IPR031319">
    <property type="entry name" value="A-amylase_C"/>
</dbReference>
<feature type="compositionally biased region" description="Low complexity" evidence="13">
    <location>
        <begin position="516"/>
        <end position="538"/>
    </location>
</feature>
<feature type="signal peptide" evidence="14">
    <location>
        <begin position="1"/>
        <end position="20"/>
    </location>
</feature>
<feature type="region of interest" description="Disordered" evidence="13">
    <location>
        <begin position="482"/>
        <end position="550"/>
    </location>
</feature>
<dbReference type="EC" id="3.2.1.1" evidence="5"/>
<evidence type="ECO:0000256" key="14">
    <source>
        <dbReference type="SAM" id="SignalP"/>
    </source>
</evidence>
<reference evidence="17 18" key="1">
    <citation type="journal article" date="2023" name="Sci. Data">
        <title>Genome assembly of the Korean intertidal mud-creeper Batillaria attramentaria.</title>
        <authorList>
            <person name="Patra A.K."/>
            <person name="Ho P.T."/>
            <person name="Jun S."/>
            <person name="Lee S.J."/>
            <person name="Kim Y."/>
            <person name="Won Y.J."/>
        </authorList>
    </citation>
    <scope>NUCLEOTIDE SEQUENCE [LARGE SCALE GENOMIC DNA]</scope>
    <source>
        <strain evidence="17">Wonlab-2016</strain>
    </source>
</reference>
<dbReference type="InterPro" id="IPR006047">
    <property type="entry name" value="GH13_cat_dom"/>
</dbReference>
<evidence type="ECO:0000256" key="8">
    <source>
        <dbReference type="ARBA" id="ARBA00022837"/>
    </source>
</evidence>
<evidence type="ECO:0000256" key="2">
    <source>
        <dbReference type="ARBA" id="ARBA00001913"/>
    </source>
</evidence>
<dbReference type="Proteomes" id="UP001519460">
    <property type="component" value="Unassembled WGS sequence"/>
</dbReference>
<keyword evidence="11" id="KW-0326">Glycosidase</keyword>
<dbReference type="SMART" id="SM00642">
    <property type="entry name" value="Aamy"/>
    <property type="match status" value="2"/>
</dbReference>
<evidence type="ECO:0000256" key="4">
    <source>
        <dbReference type="ARBA" id="ARBA00008061"/>
    </source>
</evidence>
<evidence type="ECO:0000256" key="3">
    <source>
        <dbReference type="ARBA" id="ARBA00001923"/>
    </source>
</evidence>
<keyword evidence="10" id="KW-0119">Carbohydrate metabolism</keyword>
<dbReference type="PRINTS" id="PR00110">
    <property type="entry name" value="ALPHAAMYLASE"/>
</dbReference>
<comment type="caution">
    <text evidence="17">The sequence shown here is derived from an EMBL/GenBank/DDBJ whole genome shotgun (WGS) entry which is preliminary data.</text>
</comment>
<gene>
    <name evidence="17" type="ORF">BaRGS_00012273</name>
</gene>
<keyword evidence="18" id="KW-1185">Reference proteome</keyword>
<evidence type="ECO:0000256" key="13">
    <source>
        <dbReference type="SAM" id="MobiDB-lite"/>
    </source>
</evidence>
<dbReference type="AlphaFoldDB" id="A0ABD0LBZ3"/>
<keyword evidence="14" id="KW-0732">Signal</keyword>
<keyword evidence="9" id="KW-0868">Chloride</keyword>
<proteinExistence type="inferred from homology"/>